<sequence>MRQNNFGKSWIRIGKEFNSKAKFKQSQEQMSQKFNRFRADWRVFKDLCENYTGLGWDPVNETVTATEEQWAEMIKKNKEFKKFKSRSLDFNKELGELFEKSNSTGNFALASGQSQVNEGREVGASTSLEFDHEDEVSLTSKSSTKRPILDTCSSSKEEGSRGKKVSKSTYREDLYLEAPTQACIVKTNKYNAQITQVVDEYSAGKCMDALYELENDIDDDNLFVKATKSFLDPEWRPLFMKMNRRHKLAWIMSL</sequence>
<feature type="domain" description="Myb/SANT-like" evidence="2">
    <location>
        <begin position="4"/>
        <end position="72"/>
    </location>
</feature>
<dbReference type="AlphaFoldDB" id="A0A2Z7DE52"/>
<organism evidence="3 4">
    <name type="scientific">Dorcoceras hygrometricum</name>
    <dbReference type="NCBI Taxonomy" id="472368"/>
    <lineage>
        <taxon>Eukaryota</taxon>
        <taxon>Viridiplantae</taxon>
        <taxon>Streptophyta</taxon>
        <taxon>Embryophyta</taxon>
        <taxon>Tracheophyta</taxon>
        <taxon>Spermatophyta</taxon>
        <taxon>Magnoliopsida</taxon>
        <taxon>eudicotyledons</taxon>
        <taxon>Gunneridae</taxon>
        <taxon>Pentapetalae</taxon>
        <taxon>asterids</taxon>
        <taxon>lamiids</taxon>
        <taxon>Lamiales</taxon>
        <taxon>Gesneriaceae</taxon>
        <taxon>Didymocarpoideae</taxon>
        <taxon>Trichosporeae</taxon>
        <taxon>Loxocarpinae</taxon>
        <taxon>Dorcoceras</taxon>
    </lineage>
</organism>
<reference evidence="3 4" key="1">
    <citation type="journal article" date="2015" name="Proc. Natl. Acad. Sci. U.S.A.">
        <title>The resurrection genome of Boea hygrometrica: A blueprint for survival of dehydration.</title>
        <authorList>
            <person name="Xiao L."/>
            <person name="Yang G."/>
            <person name="Zhang L."/>
            <person name="Yang X."/>
            <person name="Zhao S."/>
            <person name="Ji Z."/>
            <person name="Zhou Q."/>
            <person name="Hu M."/>
            <person name="Wang Y."/>
            <person name="Chen M."/>
            <person name="Xu Y."/>
            <person name="Jin H."/>
            <person name="Xiao X."/>
            <person name="Hu G."/>
            <person name="Bao F."/>
            <person name="Hu Y."/>
            <person name="Wan P."/>
            <person name="Li L."/>
            <person name="Deng X."/>
            <person name="Kuang T."/>
            <person name="Xiang C."/>
            <person name="Zhu J.K."/>
            <person name="Oliver M.J."/>
            <person name="He Y."/>
        </authorList>
    </citation>
    <scope>NUCLEOTIDE SEQUENCE [LARGE SCALE GENOMIC DNA]</scope>
    <source>
        <strain evidence="4">cv. XS01</strain>
    </source>
</reference>
<evidence type="ECO:0000259" key="2">
    <source>
        <dbReference type="Pfam" id="PF12776"/>
    </source>
</evidence>
<feature type="region of interest" description="Disordered" evidence="1">
    <location>
        <begin position="111"/>
        <end position="165"/>
    </location>
</feature>
<dbReference type="PANTHER" id="PTHR47584">
    <property type="match status" value="1"/>
</dbReference>
<name>A0A2Z7DE52_9LAMI</name>
<dbReference type="PANTHER" id="PTHR47584:SF14">
    <property type="entry name" value="L10-INTERACTING MYB DOMAIN-CONTAINING PROTEIN-LIKE"/>
    <property type="match status" value="1"/>
</dbReference>
<dbReference type="OrthoDB" id="1732802at2759"/>
<keyword evidence="4" id="KW-1185">Reference proteome</keyword>
<evidence type="ECO:0000256" key="1">
    <source>
        <dbReference type="SAM" id="MobiDB-lite"/>
    </source>
</evidence>
<evidence type="ECO:0000313" key="3">
    <source>
        <dbReference type="EMBL" id="KZV55331.1"/>
    </source>
</evidence>
<dbReference type="InterPro" id="IPR045026">
    <property type="entry name" value="LIMYB"/>
</dbReference>
<gene>
    <name evidence="3" type="ORF">F511_44526</name>
</gene>
<dbReference type="EMBL" id="KQ988859">
    <property type="protein sequence ID" value="KZV55331.1"/>
    <property type="molecule type" value="Genomic_DNA"/>
</dbReference>
<dbReference type="Pfam" id="PF12776">
    <property type="entry name" value="Myb_DNA-bind_3"/>
    <property type="match status" value="1"/>
</dbReference>
<proteinExistence type="predicted"/>
<evidence type="ECO:0000313" key="4">
    <source>
        <dbReference type="Proteomes" id="UP000250235"/>
    </source>
</evidence>
<dbReference type="InterPro" id="IPR024752">
    <property type="entry name" value="Myb/SANT-like_dom"/>
</dbReference>
<dbReference type="Proteomes" id="UP000250235">
    <property type="component" value="Unassembled WGS sequence"/>
</dbReference>
<accession>A0A2Z7DE52</accession>
<protein>
    <recommendedName>
        <fullName evidence="2">Myb/SANT-like domain-containing protein</fullName>
    </recommendedName>
</protein>